<organism evidence="9 10">
    <name type="scientific">Paenibacillus sedimenti</name>
    <dbReference type="NCBI Taxonomy" id="2770274"/>
    <lineage>
        <taxon>Bacteria</taxon>
        <taxon>Bacillati</taxon>
        <taxon>Bacillota</taxon>
        <taxon>Bacilli</taxon>
        <taxon>Bacillales</taxon>
        <taxon>Paenibacillaceae</taxon>
        <taxon>Paenibacillus</taxon>
    </lineage>
</organism>
<evidence type="ECO:0000256" key="2">
    <source>
        <dbReference type="ARBA" id="ARBA00007935"/>
    </source>
</evidence>
<keyword evidence="7 8" id="KW-0472">Membrane</keyword>
<feature type="transmembrane region" description="Helical" evidence="8">
    <location>
        <begin position="287"/>
        <end position="306"/>
    </location>
</feature>
<feature type="transmembrane region" description="Helical" evidence="8">
    <location>
        <begin position="7"/>
        <end position="27"/>
    </location>
</feature>
<gene>
    <name evidence="9" type="ORF">ICC18_08095</name>
</gene>
<evidence type="ECO:0000256" key="8">
    <source>
        <dbReference type="SAM" id="Phobius"/>
    </source>
</evidence>
<proteinExistence type="inferred from homology"/>
<keyword evidence="4" id="KW-1003">Cell membrane</keyword>
<evidence type="ECO:0000256" key="1">
    <source>
        <dbReference type="ARBA" id="ARBA00004651"/>
    </source>
</evidence>
<keyword evidence="3" id="KW-0813">Transport</keyword>
<evidence type="ECO:0000256" key="4">
    <source>
        <dbReference type="ARBA" id="ARBA00022475"/>
    </source>
</evidence>
<evidence type="ECO:0000313" key="9">
    <source>
        <dbReference type="EMBL" id="MBD0380069.1"/>
    </source>
</evidence>
<sequence>MKRKLMLWGGVGVILLLLSILISLSIGTAHLPLLQIAGILGKHLPWLGGYIDANWQQSSEQIIMKVRFPRVLLGILVGAALSVAGAAFQGVLRNPLADPYALGVSSGASVGAAFLIYFGLHYAWFGAWSIPIVAFGTGLISLLLVLRLARIDGKLKMETLILSGVVMQAFLGAIVSFMVSISKQVINEIVFWLMGSLAMRGWSFALMMSPYLLVGFVVLISYARSLNLLALGERQAAHLGVHVERTKLIVLIVATLITAAAVSVAGVIGFVGLIVPHLVRLLVGPDYRLILPLSAIGGGIYVLWADTLARTLLSPTEIPLGVITAFLGAPFFAYLLHKDKKNFHRSITK</sequence>
<dbReference type="EMBL" id="JACVVD010000002">
    <property type="protein sequence ID" value="MBD0380069.1"/>
    <property type="molecule type" value="Genomic_DNA"/>
</dbReference>
<protein>
    <submittedName>
        <fullName evidence="9">Iron chelate uptake ABC transporter family permease subunit</fullName>
    </submittedName>
</protein>
<dbReference type="PANTHER" id="PTHR30472">
    <property type="entry name" value="FERRIC ENTEROBACTIN TRANSPORT SYSTEM PERMEASE PROTEIN"/>
    <property type="match status" value="1"/>
</dbReference>
<dbReference type="FunFam" id="1.10.3470.10:FF:000001">
    <property type="entry name" value="Vitamin B12 ABC transporter permease BtuC"/>
    <property type="match status" value="1"/>
</dbReference>
<keyword evidence="10" id="KW-1185">Reference proteome</keyword>
<feature type="transmembrane region" description="Helical" evidence="8">
    <location>
        <begin position="71"/>
        <end position="88"/>
    </location>
</feature>
<comment type="similarity">
    <text evidence="2">Belongs to the binding-protein-dependent transport system permease family. FecCD subfamily.</text>
</comment>
<reference evidence="9" key="1">
    <citation type="submission" date="2020-09" db="EMBL/GenBank/DDBJ databases">
        <title>Draft Genome Sequence of Paenibacillus sp. WST5.</title>
        <authorList>
            <person name="Bao Z."/>
        </authorList>
    </citation>
    <scope>NUCLEOTIDE SEQUENCE</scope>
    <source>
        <strain evidence="9">WST5</strain>
    </source>
</reference>
<dbReference type="AlphaFoldDB" id="A0A926KPX6"/>
<dbReference type="InterPro" id="IPR037294">
    <property type="entry name" value="ABC_BtuC-like"/>
</dbReference>
<dbReference type="GO" id="GO:0005886">
    <property type="term" value="C:plasma membrane"/>
    <property type="evidence" value="ECO:0007669"/>
    <property type="project" value="UniProtKB-SubCell"/>
</dbReference>
<evidence type="ECO:0000313" key="10">
    <source>
        <dbReference type="Proteomes" id="UP000650466"/>
    </source>
</evidence>
<dbReference type="PANTHER" id="PTHR30472:SF25">
    <property type="entry name" value="ABC TRANSPORTER PERMEASE PROTEIN MJ0876-RELATED"/>
    <property type="match status" value="1"/>
</dbReference>
<comment type="caution">
    <text evidence="9">The sequence shown here is derived from an EMBL/GenBank/DDBJ whole genome shotgun (WGS) entry which is preliminary data.</text>
</comment>
<keyword evidence="6 8" id="KW-1133">Transmembrane helix</keyword>
<dbReference type="Pfam" id="PF01032">
    <property type="entry name" value="FecCD"/>
    <property type="match status" value="1"/>
</dbReference>
<dbReference type="SUPFAM" id="SSF81345">
    <property type="entry name" value="ABC transporter involved in vitamin B12 uptake, BtuC"/>
    <property type="match status" value="1"/>
</dbReference>
<dbReference type="GO" id="GO:0022857">
    <property type="term" value="F:transmembrane transporter activity"/>
    <property type="evidence" value="ECO:0007669"/>
    <property type="project" value="InterPro"/>
</dbReference>
<accession>A0A926KPX6</accession>
<dbReference type="CDD" id="cd06550">
    <property type="entry name" value="TM_ABC_iron-siderophores_like"/>
    <property type="match status" value="1"/>
</dbReference>
<evidence type="ECO:0000256" key="6">
    <source>
        <dbReference type="ARBA" id="ARBA00022989"/>
    </source>
</evidence>
<dbReference type="Gene3D" id="1.10.3470.10">
    <property type="entry name" value="ABC transporter involved in vitamin B12 uptake, BtuC"/>
    <property type="match status" value="1"/>
</dbReference>
<feature type="transmembrane region" description="Helical" evidence="8">
    <location>
        <begin position="318"/>
        <end position="336"/>
    </location>
</feature>
<evidence type="ECO:0000256" key="3">
    <source>
        <dbReference type="ARBA" id="ARBA00022448"/>
    </source>
</evidence>
<name>A0A926KPX6_9BACL</name>
<evidence type="ECO:0000256" key="7">
    <source>
        <dbReference type="ARBA" id="ARBA00023136"/>
    </source>
</evidence>
<comment type="subcellular location">
    <subcellularLocation>
        <location evidence="1">Cell membrane</location>
        <topology evidence="1">Multi-pass membrane protein</topology>
    </subcellularLocation>
</comment>
<evidence type="ECO:0000256" key="5">
    <source>
        <dbReference type="ARBA" id="ARBA00022692"/>
    </source>
</evidence>
<dbReference type="InterPro" id="IPR000522">
    <property type="entry name" value="ABC_transptr_permease_BtuC"/>
</dbReference>
<feature type="transmembrane region" description="Helical" evidence="8">
    <location>
        <begin position="202"/>
        <end position="223"/>
    </location>
</feature>
<feature type="transmembrane region" description="Helical" evidence="8">
    <location>
        <begin position="160"/>
        <end position="181"/>
    </location>
</feature>
<dbReference type="RefSeq" id="WP_188173833.1">
    <property type="nucleotide sequence ID" value="NZ_JACVVD010000002.1"/>
</dbReference>
<dbReference type="GO" id="GO:0033214">
    <property type="term" value="P:siderophore-iron import into cell"/>
    <property type="evidence" value="ECO:0007669"/>
    <property type="project" value="TreeGrafter"/>
</dbReference>
<feature type="transmembrane region" description="Helical" evidence="8">
    <location>
        <begin position="100"/>
        <end position="120"/>
    </location>
</feature>
<dbReference type="Proteomes" id="UP000650466">
    <property type="component" value="Unassembled WGS sequence"/>
</dbReference>
<keyword evidence="5 8" id="KW-0812">Transmembrane</keyword>
<feature type="transmembrane region" description="Helical" evidence="8">
    <location>
        <begin position="127"/>
        <end position="148"/>
    </location>
</feature>
<feature type="transmembrane region" description="Helical" evidence="8">
    <location>
        <begin position="248"/>
        <end position="275"/>
    </location>
</feature>